<evidence type="ECO:0008006" key="3">
    <source>
        <dbReference type="Google" id="ProtNLM"/>
    </source>
</evidence>
<proteinExistence type="predicted"/>
<dbReference type="RefSeq" id="XP_014151600.1">
    <property type="nucleotide sequence ID" value="XM_014296125.1"/>
</dbReference>
<sequence>LNICHFVDGFLAIHGPGRDRQESAKICSLFAFLGIPIAFEKSTTSVTVTEYIGVLIDIRARTVGLSAHKLRSYKLLLHAWCSRTTATAHDIASLGGRLIWLCAIFPQARP</sequence>
<dbReference type="PANTHER" id="PTHR33050:SF7">
    <property type="entry name" value="RIBONUCLEASE H"/>
    <property type="match status" value="1"/>
</dbReference>
<reference evidence="1 2" key="1">
    <citation type="submission" date="2011-02" db="EMBL/GenBank/DDBJ databases">
        <title>The Genome Sequence of Sphaeroforma arctica JP610.</title>
        <authorList>
            <consortium name="The Broad Institute Genome Sequencing Platform"/>
            <person name="Russ C."/>
            <person name="Cuomo C."/>
            <person name="Young S.K."/>
            <person name="Zeng Q."/>
            <person name="Gargeya S."/>
            <person name="Alvarado L."/>
            <person name="Berlin A."/>
            <person name="Chapman S.B."/>
            <person name="Chen Z."/>
            <person name="Freedman E."/>
            <person name="Gellesch M."/>
            <person name="Goldberg J."/>
            <person name="Griggs A."/>
            <person name="Gujja S."/>
            <person name="Heilman E."/>
            <person name="Heiman D."/>
            <person name="Howarth C."/>
            <person name="Mehta T."/>
            <person name="Neiman D."/>
            <person name="Pearson M."/>
            <person name="Roberts A."/>
            <person name="Saif S."/>
            <person name="Shea T."/>
            <person name="Shenoy N."/>
            <person name="Sisk P."/>
            <person name="Stolte C."/>
            <person name="Sykes S."/>
            <person name="White J."/>
            <person name="Yandava C."/>
            <person name="Burger G."/>
            <person name="Gray M.W."/>
            <person name="Holland P.W.H."/>
            <person name="King N."/>
            <person name="Lang F.B.F."/>
            <person name="Roger A.J."/>
            <person name="Ruiz-Trillo I."/>
            <person name="Haas B."/>
            <person name="Nusbaum C."/>
            <person name="Birren B."/>
        </authorList>
    </citation>
    <scope>NUCLEOTIDE SEQUENCE [LARGE SCALE GENOMIC DNA]</scope>
    <source>
        <strain evidence="1 2">JP610</strain>
    </source>
</reference>
<evidence type="ECO:0000313" key="2">
    <source>
        <dbReference type="Proteomes" id="UP000054560"/>
    </source>
</evidence>
<accession>A0A0L0FNZ8</accession>
<dbReference type="EMBL" id="KQ242657">
    <property type="protein sequence ID" value="KNC77698.1"/>
    <property type="molecule type" value="Genomic_DNA"/>
</dbReference>
<dbReference type="OrthoDB" id="2556210at2759"/>
<dbReference type="AlphaFoldDB" id="A0A0L0FNZ8"/>
<organism evidence="1 2">
    <name type="scientific">Sphaeroforma arctica JP610</name>
    <dbReference type="NCBI Taxonomy" id="667725"/>
    <lineage>
        <taxon>Eukaryota</taxon>
        <taxon>Ichthyosporea</taxon>
        <taxon>Ichthyophonida</taxon>
        <taxon>Sphaeroforma</taxon>
    </lineage>
</organism>
<dbReference type="PANTHER" id="PTHR33050">
    <property type="entry name" value="REVERSE TRANSCRIPTASE DOMAIN-CONTAINING PROTEIN"/>
    <property type="match status" value="1"/>
</dbReference>
<keyword evidence="2" id="KW-1185">Reference proteome</keyword>
<evidence type="ECO:0000313" key="1">
    <source>
        <dbReference type="EMBL" id="KNC77698.1"/>
    </source>
</evidence>
<gene>
    <name evidence="1" type="ORF">SARC_09845</name>
</gene>
<dbReference type="Proteomes" id="UP000054560">
    <property type="component" value="Unassembled WGS sequence"/>
</dbReference>
<name>A0A0L0FNZ8_9EUKA</name>
<dbReference type="GeneID" id="25910349"/>
<protein>
    <recommendedName>
        <fullName evidence="3">Reverse transcriptase domain-containing protein</fullName>
    </recommendedName>
</protein>
<feature type="non-terminal residue" evidence="1">
    <location>
        <position position="1"/>
    </location>
</feature>
<dbReference type="InterPro" id="IPR052055">
    <property type="entry name" value="Hepadnavirus_pol/RT"/>
</dbReference>